<protein>
    <recommendedName>
        <fullName evidence="6">IST1-like protein</fullName>
    </recommendedName>
</protein>
<evidence type="ECO:0008006" key="6">
    <source>
        <dbReference type="Google" id="ProtNLM"/>
    </source>
</evidence>
<dbReference type="EnsemblPlants" id="Pp3c2_13590V3.3">
    <property type="protein sequence ID" value="Pp3c2_13590V3.3"/>
    <property type="gene ID" value="Pp3c2_13590"/>
</dbReference>
<dbReference type="FunCoup" id="A0A2K1L1F7">
    <property type="interactions" value="1604"/>
</dbReference>
<dbReference type="PANTHER" id="PTHR12161:SF55">
    <property type="entry name" value="REGULATOR OF VPS4 ACTIVITY IN THE MVB PATHWAY PROTEIN"/>
    <property type="match status" value="1"/>
</dbReference>
<feature type="compositionally biased region" description="Acidic residues" evidence="2">
    <location>
        <begin position="377"/>
        <end position="392"/>
    </location>
</feature>
<dbReference type="EnsemblPlants" id="Pp3c2_13590V3.2">
    <property type="protein sequence ID" value="Pp3c2_13590V3.2"/>
    <property type="gene ID" value="Pp3c2_13590"/>
</dbReference>
<sequence length="685" mass="76220">MWESMLGKGFKAQKCKTLLRLAMARIKLLRNKREAQVKQMRREISQLLTSGQEPSARIRVEHIIREQNILAAYDILELFCELVVVRLPIIESQKICPLDLKEAISSLIFASPRCSDLPELLQIRQLFAAKYGKEFAAAAAELRPDCGVNRRIIEKLSVRAPSGELKLKLMKEIAAEHDVDWDPTATEEELLKAPEDLLDGPNHFVAASDLLSPQLDDSRINATPDDSTEVPTITMSQMPSNLVGLSSTASSSEDEGQLRVPVKKISSPTKNEPPSSLSPPRNVESGGRKVEQMLHTPKRDIHSGVRPVTKEDRNVDTVREGQGDYSDVASAAKAAAESANRAVAAARAAAELAKTQGIHDSKVPISTGMQDSRAAAEDEDSVTDLDSDEEDERNIPVEPPVRRGRHVQETKRAPAGYSDSDGESDTAEYDVPYGRGAAGTNQRFNAAYERSEAPEVFTEQKLPSRETKLDFQKIDANRKPVFYDDDADDDGSADENTESPRSRRQIFDGSSSSKYKRGGLKWISKEEPKQESAEDLDRYDIFDVNRDKSTLRYSAFDSSDHVDGNYGTDQYSSRREETYSSYDRPSAGKSDNLKFSRDSSPLFDEEGSVGRAHQPSRFGSLPQKPHYDYDEDHASLFSSTQKYDESGMDFPSTGGVFDRDPSPKVIESEDDLVARFEALKQAKRR</sequence>
<evidence type="ECO:0000313" key="4">
    <source>
        <dbReference type="EnsemblPlants" id="Pp3c2_13590V3.1"/>
    </source>
</evidence>
<dbReference type="OrthoDB" id="29853at2759"/>
<proteinExistence type="inferred from homology"/>
<reference evidence="4" key="3">
    <citation type="submission" date="2020-12" db="UniProtKB">
        <authorList>
            <consortium name="EnsemblPlants"/>
        </authorList>
    </citation>
    <scope>IDENTIFICATION</scope>
</reference>
<dbReference type="EnsemblPlants" id="Pp3c2_13590V3.5">
    <property type="protein sequence ID" value="Pp3c2_13590V3.5"/>
    <property type="gene ID" value="Pp3c2_13590"/>
</dbReference>
<organism evidence="3">
    <name type="scientific">Physcomitrium patens</name>
    <name type="common">Spreading-leaved earth moss</name>
    <name type="synonym">Physcomitrella patens</name>
    <dbReference type="NCBI Taxonomy" id="3218"/>
    <lineage>
        <taxon>Eukaryota</taxon>
        <taxon>Viridiplantae</taxon>
        <taxon>Streptophyta</taxon>
        <taxon>Embryophyta</taxon>
        <taxon>Bryophyta</taxon>
        <taxon>Bryophytina</taxon>
        <taxon>Bryopsida</taxon>
        <taxon>Funariidae</taxon>
        <taxon>Funariales</taxon>
        <taxon>Funariaceae</taxon>
        <taxon>Physcomitrium</taxon>
    </lineage>
</organism>
<dbReference type="AlphaFoldDB" id="A0A2K1L1F7"/>
<dbReference type="RefSeq" id="XP_073388476.1">
    <property type="nucleotide sequence ID" value="XM_073532375.1"/>
</dbReference>
<dbReference type="RefSeq" id="XP_024364477.1">
    <property type="nucleotide sequence ID" value="XM_024508709.2"/>
</dbReference>
<feature type="compositionally biased region" description="Polar residues" evidence="2">
    <location>
        <begin position="266"/>
        <end position="279"/>
    </location>
</feature>
<dbReference type="RefSeq" id="XP_024364509.1">
    <property type="nucleotide sequence ID" value="XM_024508741.2"/>
</dbReference>
<dbReference type="RefSeq" id="XP_024364495.1">
    <property type="nucleotide sequence ID" value="XM_024508727.2"/>
</dbReference>
<dbReference type="GO" id="GO:0015031">
    <property type="term" value="P:protein transport"/>
    <property type="evidence" value="ECO:0007669"/>
    <property type="project" value="InterPro"/>
</dbReference>
<feature type="region of interest" description="Disordered" evidence="2">
    <location>
        <begin position="356"/>
        <end position="540"/>
    </location>
</feature>
<dbReference type="Proteomes" id="UP000006727">
    <property type="component" value="Chromosome 2"/>
</dbReference>
<dbReference type="EMBL" id="ABEU02000002">
    <property type="protein sequence ID" value="PNR59841.1"/>
    <property type="molecule type" value="Genomic_DNA"/>
</dbReference>
<dbReference type="Gramene" id="Pp3c2_13590V3.4">
    <property type="protein sequence ID" value="Pp3c2_13590V3.4"/>
    <property type="gene ID" value="Pp3c2_13590"/>
</dbReference>
<dbReference type="PaxDb" id="3218-PP1S30_79V6.1"/>
<evidence type="ECO:0000313" key="5">
    <source>
        <dbReference type="Proteomes" id="UP000006727"/>
    </source>
</evidence>
<gene>
    <name evidence="4" type="primary">LOC112276900</name>
    <name evidence="3" type="ORF">PHYPA_002633</name>
</gene>
<feature type="compositionally biased region" description="Basic and acidic residues" evidence="2">
    <location>
        <begin position="462"/>
        <end position="482"/>
    </location>
</feature>
<dbReference type="InterPro" id="IPR042277">
    <property type="entry name" value="IST1-like"/>
</dbReference>
<feature type="compositionally biased region" description="Basic and acidic residues" evidence="2">
    <location>
        <begin position="286"/>
        <end position="322"/>
    </location>
</feature>
<dbReference type="EnsemblPlants" id="Pp3c2_13590V3.1">
    <property type="protein sequence ID" value="Pp3c2_13590V3.1"/>
    <property type="gene ID" value="Pp3c2_13590"/>
</dbReference>
<evidence type="ECO:0000256" key="1">
    <source>
        <dbReference type="ARBA" id="ARBA00005536"/>
    </source>
</evidence>
<dbReference type="Gramene" id="Pp3c2_13590V3.1">
    <property type="protein sequence ID" value="Pp3c2_13590V3.1"/>
    <property type="gene ID" value="Pp3c2_13590"/>
</dbReference>
<reference evidence="3 5" key="1">
    <citation type="journal article" date="2008" name="Science">
        <title>The Physcomitrella genome reveals evolutionary insights into the conquest of land by plants.</title>
        <authorList>
            <person name="Rensing S."/>
            <person name="Lang D."/>
            <person name="Zimmer A."/>
            <person name="Terry A."/>
            <person name="Salamov A."/>
            <person name="Shapiro H."/>
            <person name="Nishiyama T."/>
            <person name="Perroud P.-F."/>
            <person name="Lindquist E."/>
            <person name="Kamisugi Y."/>
            <person name="Tanahashi T."/>
            <person name="Sakakibara K."/>
            <person name="Fujita T."/>
            <person name="Oishi K."/>
            <person name="Shin-I T."/>
            <person name="Kuroki Y."/>
            <person name="Toyoda A."/>
            <person name="Suzuki Y."/>
            <person name="Hashimoto A."/>
            <person name="Yamaguchi K."/>
            <person name="Sugano A."/>
            <person name="Kohara Y."/>
            <person name="Fujiyama A."/>
            <person name="Anterola A."/>
            <person name="Aoki S."/>
            <person name="Ashton N."/>
            <person name="Barbazuk W.B."/>
            <person name="Barker E."/>
            <person name="Bennetzen J."/>
            <person name="Bezanilla M."/>
            <person name="Blankenship R."/>
            <person name="Cho S.H."/>
            <person name="Dutcher S."/>
            <person name="Estelle M."/>
            <person name="Fawcett J.A."/>
            <person name="Gundlach H."/>
            <person name="Hanada K."/>
            <person name="Heyl A."/>
            <person name="Hicks K.A."/>
            <person name="Hugh J."/>
            <person name="Lohr M."/>
            <person name="Mayer K."/>
            <person name="Melkozernov A."/>
            <person name="Murata T."/>
            <person name="Nelson D."/>
            <person name="Pils B."/>
            <person name="Prigge M."/>
            <person name="Reiss B."/>
            <person name="Renner T."/>
            <person name="Rombauts S."/>
            <person name="Rushton P."/>
            <person name="Sanderfoot A."/>
            <person name="Schween G."/>
            <person name="Shiu S.-H."/>
            <person name="Stueber K."/>
            <person name="Theodoulou F.L."/>
            <person name="Tu H."/>
            <person name="Van de Peer Y."/>
            <person name="Verrier P.J."/>
            <person name="Waters E."/>
            <person name="Wood A."/>
            <person name="Yang L."/>
            <person name="Cove D."/>
            <person name="Cuming A."/>
            <person name="Hasebe M."/>
            <person name="Lucas S."/>
            <person name="Mishler D.B."/>
            <person name="Reski R."/>
            <person name="Grigoriev I."/>
            <person name="Quatrano R.S."/>
            <person name="Boore J.L."/>
        </authorList>
    </citation>
    <scope>NUCLEOTIDE SEQUENCE [LARGE SCALE GENOMIC DNA]</scope>
    <source>
        <strain evidence="4 5">cv. Gransden 2004</strain>
    </source>
</reference>
<name>A0A2K1L1F7_PHYPA</name>
<feature type="region of interest" description="Disordered" evidence="2">
    <location>
        <begin position="242"/>
        <end position="325"/>
    </location>
</feature>
<dbReference type="GeneID" id="112276900"/>
<keyword evidence="5" id="KW-1185">Reference proteome</keyword>
<dbReference type="Gramene" id="Pp3c2_13590V3.6">
    <property type="protein sequence ID" value="Pp3c2_13590V3.6"/>
    <property type="gene ID" value="Pp3c2_13590"/>
</dbReference>
<evidence type="ECO:0000313" key="3">
    <source>
        <dbReference type="EMBL" id="PNR59841.1"/>
    </source>
</evidence>
<dbReference type="KEGG" id="ppp:112276900"/>
<dbReference type="FunFam" id="1.20.1260.60:FF:000003">
    <property type="entry name" value="IST1-like protein isoform A"/>
    <property type="match status" value="1"/>
</dbReference>
<dbReference type="EnsemblPlants" id="Pp3c2_13590V3.4">
    <property type="protein sequence ID" value="Pp3c2_13590V3.4"/>
    <property type="gene ID" value="Pp3c2_13590"/>
</dbReference>
<dbReference type="PANTHER" id="PTHR12161">
    <property type="entry name" value="IST1 FAMILY MEMBER"/>
    <property type="match status" value="1"/>
</dbReference>
<feature type="region of interest" description="Disordered" evidence="2">
    <location>
        <begin position="643"/>
        <end position="664"/>
    </location>
</feature>
<comment type="similarity">
    <text evidence="1">Belongs to the IST1 family.</text>
</comment>
<dbReference type="RefSeq" id="XP_024364486.1">
    <property type="nucleotide sequence ID" value="XM_024508718.2"/>
</dbReference>
<dbReference type="Gene3D" id="1.20.1260.60">
    <property type="entry name" value="Vacuolar protein sorting-associated protein Ist1"/>
    <property type="match status" value="1"/>
</dbReference>
<feature type="compositionally biased region" description="Acidic residues" evidence="2">
    <location>
        <begin position="483"/>
        <end position="497"/>
    </location>
</feature>
<dbReference type="EnsemblPlants" id="Pp3c2_13590V3.6">
    <property type="protein sequence ID" value="Pp3c2_13590V3.6"/>
    <property type="gene ID" value="Pp3c2_13590"/>
</dbReference>
<dbReference type="GO" id="GO:0008104">
    <property type="term" value="P:intracellular protein localization"/>
    <property type="evidence" value="ECO:0000318"/>
    <property type="project" value="GO_Central"/>
</dbReference>
<dbReference type="Gramene" id="Pp3c2_13590V3.5">
    <property type="protein sequence ID" value="Pp3c2_13590V3.5"/>
    <property type="gene ID" value="Pp3c2_13590"/>
</dbReference>
<feature type="compositionally biased region" description="Basic and acidic residues" evidence="2">
    <location>
        <begin position="523"/>
        <end position="540"/>
    </location>
</feature>
<reference evidence="3 5" key="2">
    <citation type="journal article" date="2018" name="Plant J.">
        <title>The Physcomitrella patens chromosome-scale assembly reveals moss genome structure and evolution.</title>
        <authorList>
            <person name="Lang D."/>
            <person name="Ullrich K.K."/>
            <person name="Murat F."/>
            <person name="Fuchs J."/>
            <person name="Jenkins J."/>
            <person name="Haas F.B."/>
            <person name="Piednoel M."/>
            <person name="Gundlach H."/>
            <person name="Van Bel M."/>
            <person name="Meyberg R."/>
            <person name="Vives C."/>
            <person name="Morata J."/>
            <person name="Symeonidi A."/>
            <person name="Hiss M."/>
            <person name="Muchero W."/>
            <person name="Kamisugi Y."/>
            <person name="Saleh O."/>
            <person name="Blanc G."/>
            <person name="Decker E.L."/>
            <person name="van Gessel N."/>
            <person name="Grimwood J."/>
            <person name="Hayes R.D."/>
            <person name="Graham S.W."/>
            <person name="Gunter L.E."/>
            <person name="McDaniel S.F."/>
            <person name="Hoernstein S.N.W."/>
            <person name="Larsson A."/>
            <person name="Li F.W."/>
            <person name="Perroud P.F."/>
            <person name="Phillips J."/>
            <person name="Ranjan P."/>
            <person name="Rokshar D.S."/>
            <person name="Rothfels C.J."/>
            <person name="Schneider L."/>
            <person name="Shu S."/>
            <person name="Stevenson D.W."/>
            <person name="Thummler F."/>
            <person name="Tillich M."/>
            <person name="Villarreal Aguilar J.C."/>
            <person name="Widiez T."/>
            <person name="Wong G.K."/>
            <person name="Wymore A."/>
            <person name="Zhang Y."/>
            <person name="Zimmer A.D."/>
            <person name="Quatrano R.S."/>
            <person name="Mayer K.F.X."/>
            <person name="Goodstein D."/>
            <person name="Casacuberta J.M."/>
            <person name="Vandepoele K."/>
            <person name="Reski R."/>
            <person name="Cuming A.C."/>
            <person name="Tuskan G.A."/>
            <person name="Maumus F."/>
            <person name="Salse J."/>
            <person name="Schmutz J."/>
            <person name="Rensing S.A."/>
        </authorList>
    </citation>
    <scope>NUCLEOTIDE SEQUENCE [LARGE SCALE GENOMIC DNA]</scope>
    <source>
        <strain evidence="4 5">cv. Gransden 2004</strain>
    </source>
</reference>
<accession>A0A2K1L1F7</accession>
<dbReference type="InterPro" id="IPR005061">
    <property type="entry name" value="Ist1"/>
</dbReference>
<feature type="compositionally biased region" description="Polar residues" evidence="2">
    <location>
        <begin position="242"/>
        <end position="251"/>
    </location>
</feature>
<dbReference type="RefSeq" id="XP_073388475.1">
    <property type="nucleotide sequence ID" value="XM_073532374.1"/>
</dbReference>
<feature type="region of interest" description="Disordered" evidence="2">
    <location>
        <begin position="553"/>
        <end position="625"/>
    </location>
</feature>
<evidence type="ECO:0000256" key="2">
    <source>
        <dbReference type="SAM" id="MobiDB-lite"/>
    </source>
</evidence>
<dbReference type="Pfam" id="PF03398">
    <property type="entry name" value="Ist1"/>
    <property type="match status" value="1"/>
</dbReference>
<dbReference type="Gramene" id="Pp3c2_13590V3.2">
    <property type="protein sequence ID" value="Pp3c2_13590V3.2"/>
    <property type="gene ID" value="Pp3c2_13590"/>
</dbReference>
<dbReference type="Gramene" id="Pp3c2_13590V3.3">
    <property type="protein sequence ID" value="Pp3c2_13590V3.3"/>
    <property type="gene ID" value="Pp3c2_13590"/>
</dbReference>
<dbReference type="STRING" id="3218.A0A2K1L1F7"/>